<dbReference type="EMBL" id="SMRP01000001">
    <property type="protein sequence ID" value="TDG26365.1"/>
    <property type="molecule type" value="Genomic_DNA"/>
</dbReference>
<proteinExistence type="predicted"/>
<name>A0A4R5MGC6_9BURK</name>
<comment type="caution">
    <text evidence="1">The sequence shown here is derived from an EMBL/GenBank/DDBJ whole genome shotgun (WGS) entry which is preliminary data.</text>
</comment>
<dbReference type="InterPro" id="IPR009078">
    <property type="entry name" value="Ferritin-like_SF"/>
</dbReference>
<reference evidence="1 2" key="1">
    <citation type="submission" date="2019-03" db="EMBL/GenBank/DDBJ databases">
        <title>Paraburkholderia sp. 4M-K11, isolated from subtropical forest soil.</title>
        <authorList>
            <person name="Gao Z.-H."/>
            <person name="Qiu L.-H."/>
        </authorList>
    </citation>
    <scope>NUCLEOTIDE SEQUENCE [LARGE SCALE GENOMIC DNA]</scope>
    <source>
        <strain evidence="1 2">4M-K11</strain>
    </source>
</reference>
<dbReference type="RefSeq" id="WP_133193410.1">
    <property type="nucleotide sequence ID" value="NZ_JBHUCW010000001.1"/>
</dbReference>
<dbReference type="OrthoDB" id="8959011at2"/>
<organism evidence="1 2">
    <name type="scientific">Paraburkholderia silviterrae</name>
    <dbReference type="NCBI Taxonomy" id="2528715"/>
    <lineage>
        <taxon>Bacteria</taxon>
        <taxon>Pseudomonadati</taxon>
        <taxon>Pseudomonadota</taxon>
        <taxon>Betaproteobacteria</taxon>
        <taxon>Burkholderiales</taxon>
        <taxon>Burkholderiaceae</taxon>
        <taxon>Paraburkholderia</taxon>
    </lineage>
</organism>
<accession>A0A4R5MGC6</accession>
<keyword evidence="2" id="KW-1185">Reference proteome</keyword>
<gene>
    <name evidence="1" type="ORF">EYW47_03165</name>
</gene>
<evidence type="ECO:0000313" key="2">
    <source>
        <dbReference type="Proteomes" id="UP000295722"/>
    </source>
</evidence>
<dbReference type="Proteomes" id="UP000295722">
    <property type="component" value="Unassembled WGS sequence"/>
</dbReference>
<dbReference type="SUPFAM" id="SSF47240">
    <property type="entry name" value="Ferritin-like"/>
    <property type="match status" value="1"/>
</dbReference>
<sequence>MADTLTHPAEGASVDESALADQDAALRHWTHDTPGPIRIGSDEHRKMFCRMLLDTHDPYRPAVLDWPKLEPDALRRLTSLPIWDIAVQTEGRASIRVKTWAATVADPLLRAAIEMDGDEEARHKVVLSHLVEAYGIALAPEPAYPPPKNPEWAWMFTGYSECVDSFFAFGLFRSAQRSGFFPAELVETFEPVIQEEARHILFFVNWVAWYRKNLPWWRRPWHSLRVAAIWIKLVWDRVAIARGIDADGVAHDSNFLPANREVLGDSLKPRELIELCLREDEARMRGYDSRLLRPTLVPTLARIALRFMKT</sequence>
<protein>
    <submittedName>
        <fullName evidence="1">Ferritin-like domain-containing protein</fullName>
    </submittedName>
</protein>
<dbReference type="AlphaFoldDB" id="A0A4R5MGC6"/>
<evidence type="ECO:0000313" key="1">
    <source>
        <dbReference type="EMBL" id="TDG26365.1"/>
    </source>
</evidence>